<comment type="subcellular location">
    <subcellularLocation>
        <location evidence="1">Secreted</location>
    </subcellularLocation>
</comment>
<dbReference type="InterPro" id="IPR002509">
    <property type="entry name" value="NODB_dom"/>
</dbReference>
<dbReference type="RefSeq" id="WP_129077171.1">
    <property type="nucleotide sequence ID" value="NZ_QOUX01000020.1"/>
</dbReference>
<dbReference type="Proteomes" id="UP000290649">
    <property type="component" value="Unassembled WGS sequence"/>
</dbReference>
<dbReference type="SUPFAM" id="SSF88713">
    <property type="entry name" value="Glycoside hydrolase/deacetylase"/>
    <property type="match status" value="1"/>
</dbReference>
<dbReference type="PANTHER" id="PTHR34216:SF3">
    <property type="entry name" value="POLY-BETA-1,6-N-ACETYL-D-GLUCOSAMINE N-DEACETYLASE"/>
    <property type="match status" value="1"/>
</dbReference>
<evidence type="ECO:0000256" key="1">
    <source>
        <dbReference type="ARBA" id="ARBA00004613"/>
    </source>
</evidence>
<proteinExistence type="predicted"/>
<dbReference type="InterPro" id="IPR051398">
    <property type="entry name" value="Polysacch_Deacetylase"/>
</dbReference>
<keyword evidence="5" id="KW-1185">Reference proteome</keyword>
<dbReference type="AlphaFoldDB" id="A0A4Q0VW99"/>
<accession>A0A4Q0VW99</accession>
<evidence type="ECO:0000256" key="2">
    <source>
        <dbReference type="ARBA" id="ARBA00022729"/>
    </source>
</evidence>
<comment type="caution">
    <text evidence="4">The sequence shown here is derived from an EMBL/GenBank/DDBJ whole genome shotgun (WGS) entry which is preliminary data.</text>
</comment>
<dbReference type="InterPro" id="IPR011330">
    <property type="entry name" value="Glyco_hydro/deAcase_b/a-brl"/>
</dbReference>
<dbReference type="EMBL" id="QOUX01000020">
    <property type="protein sequence ID" value="RXJ02963.1"/>
    <property type="molecule type" value="Genomic_DNA"/>
</dbReference>
<reference evidence="4 5" key="1">
    <citation type="journal article" date="2019" name="Int. J. Syst. Evol. Microbiol.">
        <title>Anaerobacillus alkaliphilus sp. nov., a novel alkaliphilic and moderately halophilic bacterium.</title>
        <authorList>
            <person name="Borsodi A.K."/>
            <person name="Aszalos J.M."/>
            <person name="Bihari P."/>
            <person name="Nagy I."/>
            <person name="Schumann P."/>
            <person name="Sproer C."/>
            <person name="Kovacs A.L."/>
            <person name="Boka K."/>
            <person name="Dobosy P."/>
            <person name="Ovari M."/>
            <person name="Szili-Kovacs T."/>
            <person name="Toth E."/>
        </authorList>
    </citation>
    <scope>NUCLEOTIDE SEQUENCE [LARGE SCALE GENOMIC DNA]</scope>
    <source>
        <strain evidence="4 5">B16-10</strain>
    </source>
</reference>
<sequence>MKRLLSVLIVTFFLISVTGCGWTNSSTEEKNITVLMYHHFAEGEETSVTVDPERLRDQLVTLKEAGYETITERQLADYLNGLEVDMPDKPLVITIDDGYMSNYTIAYPILEELEMHATIYVIVNSRGTTPGYIPHFDWDEAREMVASGWIDIQNHTFDHHFTIETINGKERPVLVGKMVIDGVEETDEQYRERIMEDLRLAKEVIEAELGNEVFTLTYPFGAFNETVIDVATELGHQLMYTVKPGLVKKGDSPYELNRINADGKFTGADLLKEIEKYSK</sequence>
<organism evidence="4 5">
    <name type="scientific">Anaerobacillus alkaliphilus</name>
    <dbReference type="NCBI Taxonomy" id="1548597"/>
    <lineage>
        <taxon>Bacteria</taxon>
        <taxon>Bacillati</taxon>
        <taxon>Bacillota</taxon>
        <taxon>Bacilli</taxon>
        <taxon>Bacillales</taxon>
        <taxon>Bacillaceae</taxon>
        <taxon>Anaerobacillus</taxon>
    </lineage>
</organism>
<gene>
    <name evidence="4" type="ORF">DS745_04955</name>
</gene>
<dbReference type="OrthoDB" id="9778320at2"/>
<protein>
    <submittedName>
        <fullName evidence="4">Polysaccharide deacetylase family protein</fullName>
    </submittedName>
</protein>
<dbReference type="PROSITE" id="PS51257">
    <property type="entry name" value="PROKAR_LIPOPROTEIN"/>
    <property type="match status" value="1"/>
</dbReference>
<evidence type="ECO:0000313" key="4">
    <source>
        <dbReference type="EMBL" id="RXJ02963.1"/>
    </source>
</evidence>
<dbReference type="Pfam" id="PF01522">
    <property type="entry name" value="Polysacc_deac_1"/>
    <property type="match status" value="1"/>
</dbReference>
<dbReference type="PROSITE" id="PS51677">
    <property type="entry name" value="NODB"/>
    <property type="match status" value="1"/>
</dbReference>
<keyword evidence="2" id="KW-0732">Signal</keyword>
<dbReference type="Gene3D" id="3.20.20.370">
    <property type="entry name" value="Glycoside hydrolase/deacetylase"/>
    <property type="match status" value="1"/>
</dbReference>
<dbReference type="PANTHER" id="PTHR34216">
    <property type="match status" value="1"/>
</dbReference>
<feature type="domain" description="NodB homology" evidence="3">
    <location>
        <begin position="89"/>
        <end position="279"/>
    </location>
</feature>
<evidence type="ECO:0000259" key="3">
    <source>
        <dbReference type="PROSITE" id="PS51677"/>
    </source>
</evidence>
<evidence type="ECO:0000313" key="5">
    <source>
        <dbReference type="Proteomes" id="UP000290649"/>
    </source>
</evidence>
<dbReference type="GO" id="GO:0005975">
    <property type="term" value="P:carbohydrate metabolic process"/>
    <property type="evidence" value="ECO:0007669"/>
    <property type="project" value="InterPro"/>
</dbReference>
<name>A0A4Q0VW99_9BACI</name>
<dbReference type="CDD" id="cd10918">
    <property type="entry name" value="CE4_NodB_like_5s_6s"/>
    <property type="match status" value="1"/>
</dbReference>
<dbReference type="GO" id="GO:0005576">
    <property type="term" value="C:extracellular region"/>
    <property type="evidence" value="ECO:0007669"/>
    <property type="project" value="UniProtKB-SubCell"/>
</dbReference>
<dbReference type="GO" id="GO:0016810">
    <property type="term" value="F:hydrolase activity, acting on carbon-nitrogen (but not peptide) bonds"/>
    <property type="evidence" value="ECO:0007669"/>
    <property type="project" value="InterPro"/>
</dbReference>